<dbReference type="Proteomes" id="UP000619078">
    <property type="component" value="Unassembled WGS sequence"/>
</dbReference>
<comment type="caution">
    <text evidence="3">The sequence shown here is derived from an EMBL/GenBank/DDBJ whole genome shotgun (WGS) entry which is preliminary data.</text>
</comment>
<dbReference type="AlphaFoldDB" id="A0A926S2L0"/>
<keyword evidence="4" id="KW-1185">Reference proteome</keyword>
<reference evidence="3" key="1">
    <citation type="submission" date="2020-09" db="EMBL/GenBank/DDBJ databases">
        <title>Novel species of Mucilaginibacter isolated from a glacier on the Tibetan Plateau.</title>
        <authorList>
            <person name="Liu Q."/>
            <person name="Xin Y.-H."/>
        </authorList>
    </citation>
    <scope>NUCLEOTIDE SEQUENCE</scope>
    <source>
        <strain evidence="3">ZB1P21</strain>
    </source>
</reference>
<dbReference type="InterPro" id="IPR002201">
    <property type="entry name" value="Glyco_trans_9"/>
</dbReference>
<name>A0A926S2L0_9SPHI</name>
<protein>
    <submittedName>
        <fullName evidence="3">Glycosyltransferase family 9 protein</fullName>
    </submittedName>
</protein>
<keyword evidence="1" id="KW-0328">Glycosyltransferase</keyword>
<dbReference type="RefSeq" id="WP_191163040.1">
    <property type="nucleotide sequence ID" value="NZ_JACWMX010000003.1"/>
</dbReference>
<evidence type="ECO:0000313" key="4">
    <source>
        <dbReference type="Proteomes" id="UP000619078"/>
    </source>
</evidence>
<dbReference type="PANTHER" id="PTHR30160:SF1">
    <property type="entry name" value="LIPOPOLYSACCHARIDE 1,2-N-ACETYLGLUCOSAMINETRANSFERASE-RELATED"/>
    <property type="match status" value="1"/>
</dbReference>
<dbReference type="GO" id="GO:0005829">
    <property type="term" value="C:cytosol"/>
    <property type="evidence" value="ECO:0007669"/>
    <property type="project" value="TreeGrafter"/>
</dbReference>
<dbReference type="GO" id="GO:0008713">
    <property type="term" value="F:ADP-heptose-lipopolysaccharide heptosyltransferase activity"/>
    <property type="evidence" value="ECO:0007669"/>
    <property type="project" value="TreeGrafter"/>
</dbReference>
<proteinExistence type="predicted"/>
<dbReference type="Gene3D" id="3.40.50.2000">
    <property type="entry name" value="Glycogen Phosphorylase B"/>
    <property type="match status" value="2"/>
</dbReference>
<dbReference type="PANTHER" id="PTHR30160">
    <property type="entry name" value="TETRAACYLDISACCHARIDE 4'-KINASE-RELATED"/>
    <property type="match status" value="1"/>
</dbReference>
<organism evidence="3 4">
    <name type="scientific">Mucilaginibacter glaciei</name>
    <dbReference type="NCBI Taxonomy" id="2772109"/>
    <lineage>
        <taxon>Bacteria</taxon>
        <taxon>Pseudomonadati</taxon>
        <taxon>Bacteroidota</taxon>
        <taxon>Sphingobacteriia</taxon>
        <taxon>Sphingobacteriales</taxon>
        <taxon>Sphingobacteriaceae</taxon>
        <taxon>Mucilaginibacter</taxon>
    </lineage>
</organism>
<evidence type="ECO:0000256" key="2">
    <source>
        <dbReference type="ARBA" id="ARBA00022679"/>
    </source>
</evidence>
<evidence type="ECO:0000313" key="3">
    <source>
        <dbReference type="EMBL" id="MBD1393309.1"/>
    </source>
</evidence>
<dbReference type="CDD" id="cd03789">
    <property type="entry name" value="GT9_LPS_heptosyltransferase"/>
    <property type="match status" value="1"/>
</dbReference>
<keyword evidence="2" id="KW-0808">Transferase</keyword>
<dbReference type="SUPFAM" id="SSF53756">
    <property type="entry name" value="UDP-Glycosyltransferase/glycogen phosphorylase"/>
    <property type="match status" value="1"/>
</dbReference>
<dbReference type="Pfam" id="PF01075">
    <property type="entry name" value="Glyco_transf_9"/>
    <property type="match status" value="1"/>
</dbReference>
<dbReference type="InterPro" id="IPR051199">
    <property type="entry name" value="LPS_LOS_Heptosyltrfase"/>
</dbReference>
<accession>A0A926S2L0</accession>
<gene>
    <name evidence="3" type="ORF">IDJ76_09385</name>
</gene>
<sequence>MDLRRKKILIYRIGSLGDTIIALPVFNKVREMFPDADITLLTNRPIVSKAPALESVLGDHFYFNRVINYPSGTRNPRVLYAVWKEIKALKIDIIINLATTRILKDLRTTKLAVLRDRLFFRTAGITKTIGFPTLLEDYALVIDKQTGDFEWEAKRLARRLQSLGLIALDEDFYWDMHFTPVELSAAKDLLTDSTPGKPIVVASIGTKRQSNDWEQHNWTALLQRLKVQHPDWQLVMVGSAEEADRSSECIDVWGGGINLCGKTSPRVSGAVLQNARLFIGHDSGPMHLAAAVGAPCVAIYSARNFPRQWFPRGNNNKIIYHKTDCAGCGLEICIAQKKKCILSITVDEVYQAVEETLANTQAKYSY</sequence>
<dbReference type="GO" id="GO:0009244">
    <property type="term" value="P:lipopolysaccharide core region biosynthetic process"/>
    <property type="evidence" value="ECO:0007669"/>
    <property type="project" value="TreeGrafter"/>
</dbReference>
<evidence type="ECO:0000256" key="1">
    <source>
        <dbReference type="ARBA" id="ARBA00022676"/>
    </source>
</evidence>
<dbReference type="EMBL" id="JACWMX010000003">
    <property type="protein sequence ID" value="MBD1393309.1"/>
    <property type="molecule type" value="Genomic_DNA"/>
</dbReference>